<comment type="subunit">
    <text evidence="3">Interacts with ERF2.</text>
</comment>
<evidence type="ECO:0000256" key="4">
    <source>
        <dbReference type="ARBA" id="ARBA00018463"/>
    </source>
</evidence>
<keyword evidence="6" id="KW-0472">Membrane</keyword>
<dbReference type="EMBL" id="JACVVK020000485">
    <property type="protein sequence ID" value="KAK7471619.1"/>
    <property type="molecule type" value="Genomic_DNA"/>
</dbReference>
<evidence type="ECO:0000256" key="5">
    <source>
        <dbReference type="ARBA" id="ARBA00022824"/>
    </source>
</evidence>
<comment type="similarity">
    <text evidence="2">Belongs to the ERF4 family.</text>
</comment>
<dbReference type="Proteomes" id="UP001519460">
    <property type="component" value="Unassembled WGS sequence"/>
</dbReference>
<reference evidence="8 10" key="2">
    <citation type="journal article" date="2023" name="Sci. Data">
        <title>Genome assembly of the Korean intertidal mud-creeper Batillaria attramentaria.</title>
        <authorList>
            <person name="Patra A.K."/>
            <person name="Ho P.T."/>
            <person name="Jun S."/>
            <person name="Lee S.J."/>
            <person name="Kim Y."/>
            <person name="Won Y.J."/>
        </authorList>
    </citation>
    <scope>NUCLEOTIDE SEQUENCE [LARGE SCALE GENOMIC DNA]</scope>
    <source>
        <strain evidence="8">Wonlab-2016</strain>
    </source>
</reference>
<evidence type="ECO:0000313" key="10">
    <source>
        <dbReference type="Proteomes" id="UP001519460"/>
    </source>
</evidence>
<evidence type="ECO:0000256" key="2">
    <source>
        <dbReference type="ARBA" id="ARBA00007732"/>
    </source>
</evidence>
<comment type="subcellular location">
    <subcellularLocation>
        <location evidence="1">Endoplasmic reticulum membrane</location>
        <topology evidence="1">Peripheral membrane protein</topology>
    </subcellularLocation>
</comment>
<dbReference type="InterPro" id="IPR019383">
    <property type="entry name" value="Golgin_A_7/ERF4"/>
</dbReference>
<dbReference type="InterPro" id="IPR051371">
    <property type="entry name" value="Ras_palmitoyltransferase"/>
</dbReference>
<reference evidence="8" key="3">
    <citation type="submission" date="2023-01" db="EMBL/GenBank/DDBJ databases">
        <authorList>
            <person name="Patra A."/>
        </authorList>
    </citation>
    <scope>NUCLEOTIDE SEQUENCE</scope>
    <source>
        <strain evidence="8">Wonlab-2016</strain>
        <tissue evidence="8">Foot muscle</tissue>
    </source>
</reference>
<dbReference type="PANTHER" id="PTHR13254:SF0">
    <property type="entry name" value="GOLGIN SUBFAMILY A MEMBER 7_ERF4 DOMAIN-CONTAINING PROTEIN"/>
    <property type="match status" value="1"/>
</dbReference>
<evidence type="ECO:0000256" key="6">
    <source>
        <dbReference type="ARBA" id="ARBA00023136"/>
    </source>
</evidence>
<sequence>MAAGETYKVDNMSRLSTSQCTKVFIQRDFSEGTAVRFQNKFPQELEGKIDRATLERTLNTINEIYAEAEALSSRTYCESCFACLTAYLAYLCMDTYYEKCLKRVARYIDEQNKTVYVPHGLMIVDPVERGLRVLEICVLNEPQHR</sequence>
<comment type="caution">
    <text evidence="8">The sequence shown here is derived from an EMBL/GenBank/DDBJ whole genome shotgun (WGS) entry which is preliminary data.</text>
</comment>
<reference evidence="8" key="1">
    <citation type="submission" date="2020-09" db="EMBL/GenBank/DDBJ databases">
        <authorList>
            <person name="Won Y."/>
        </authorList>
    </citation>
    <scope>NUCLEOTIDE SEQUENCE</scope>
    <source>
        <strain evidence="8">Wonlab-2016</strain>
        <tissue evidence="8">Foot muscle</tissue>
    </source>
</reference>
<gene>
    <name evidence="9" type="ORF">BaRGS_00022889</name>
    <name evidence="8" type="ORF">BaRGS_00035716</name>
</gene>
<evidence type="ECO:0000313" key="9">
    <source>
        <dbReference type="EMBL" id="KAK7485894.1"/>
    </source>
</evidence>
<keyword evidence="10" id="KW-1185">Reference proteome</keyword>
<evidence type="ECO:0000256" key="3">
    <source>
        <dbReference type="ARBA" id="ARBA00011396"/>
    </source>
</evidence>
<proteinExistence type="inferred from homology"/>
<dbReference type="GO" id="GO:0005789">
    <property type="term" value="C:endoplasmic reticulum membrane"/>
    <property type="evidence" value="ECO:0007669"/>
    <property type="project" value="UniProtKB-SubCell"/>
</dbReference>
<dbReference type="PANTHER" id="PTHR13254">
    <property type="entry name" value="GOLGI AUTOANTIGEN, GOLGIN SUBFAMILY A, 7"/>
    <property type="match status" value="1"/>
</dbReference>
<evidence type="ECO:0000256" key="1">
    <source>
        <dbReference type="ARBA" id="ARBA00004406"/>
    </source>
</evidence>
<dbReference type="EMBL" id="JACVVK020000187">
    <property type="protein sequence ID" value="KAK7485894.1"/>
    <property type="molecule type" value="Genomic_DNA"/>
</dbReference>
<accession>A0ABD0JDR4</accession>
<dbReference type="Pfam" id="PF10256">
    <property type="entry name" value="Erf4"/>
    <property type="match status" value="1"/>
</dbReference>
<keyword evidence="5" id="KW-0256">Endoplasmic reticulum</keyword>
<protein>
    <recommendedName>
        <fullName evidence="4">Ras modification protein ERF4</fullName>
    </recommendedName>
</protein>
<feature type="domain" description="Golgin subfamily A member 7/ERF4" evidence="7">
    <location>
        <begin position="23"/>
        <end position="135"/>
    </location>
</feature>
<organism evidence="8 10">
    <name type="scientific">Batillaria attramentaria</name>
    <dbReference type="NCBI Taxonomy" id="370345"/>
    <lineage>
        <taxon>Eukaryota</taxon>
        <taxon>Metazoa</taxon>
        <taxon>Spiralia</taxon>
        <taxon>Lophotrochozoa</taxon>
        <taxon>Mollusca</taxon>
        <taxon>Gastropoda</taxon>
        <taxon>Caenogastropoda</taxon>
        <taxon>Sorbeoconcha</taxon>
        <taxon>Cerithioidea</taxon>
        <taxon>Batillariidae</taxon>
        <taxon>Batillaria</taxon>
    </lineage>
</organism>
<evidence type="ECO:0000259" key="7">
    <source>
        <dbReference type="Pfam" id="PF10256"/>
    </source>
</evidence>
<evidence type="ECO:0000313" key="8">
    <source>
        <dbReference type="EMBL" id="KAK7471619.1"/>
    </source>
</evidence>
<name>A0ABD0JDR4_9CAEN</name>
<dbReference type="AlphaFoldDB" id="A0ABD0JDR4"/>